<sequence>MKSGTGWYKEHGRTYHVNNCQSCNASVTVTHIRMEELRSLNKHLPHIHRYFDENVPCCKDPNFFWVSLA</sequence>
<proteinExistence type="predicted"/>
<gene>
    <name evidence="1" type="ORF">LCGC14_1436990</name>
</gene>
<name>A0A0F9JLY6_9ZZZZ</name>
<protein>
    <submittedName>
        <fullName evidence="1">Uncharacterized protein</fullName>
    </submittedName>
</protein>
<evidence type="ECO:0000313" key="1">
    <source>
        <dbReference type="EMBL" id="KKM70804.1"/>
    </source>
</evidence>
<dbReference type="EMBL" id="LAZR01009747">
    <property type="protein sequence ID" value="KKM70804.1"/>
    <property type="molecule type" value="Genomic_DNA"/>
</dbReference>
<reference evidence="1" key="1">
    <citation type="journal article" date="2015" name="Nature">
        <title>Complex archaea that bridge the gap between prokaryotes and eukaryotes.</title>
        <authorList>
            <person name="Spang A."/>
            <person name="Saw J.H."/>
            <person name="Jorgensen S.L."/>
            <person name="Zaremba-Niedzwiedzka K."/>
            <person name="Martijn J."/>
            <person name="Lind A.E."/>
            <person name="van Eijk R."/>
            <person name="Schleper C."/>
            <person name="Guy L."/>
            <person name="Ettema T.J."/>
        </authorList>
    </citation>
    <scope>NUCLEOTIDE SEQUENCE</scope>
</reference>
<comment type="caution">
    <text evidence="1">The sequence shown here is derived from an EMBL/GenBank/DDBJ whole genome shotgun (WGS) entry which is preliminary data.</text>
</comment>
<dbReference type="AlphaFoldDB" id="A0A0F9JLY6"/>
<organism evidence="1">
    <name type="scientific">marine sediment metagenome</name>
    <dbReference type="NCBI Taxonomy" id="412755"/>
    <lineage>
        <taxon>unclassified sequences</taxon>
        <taxon>metagenomes</taxon>
        <taxon>ecological metagenomes</taxon>
    </lineage>
</organism>
<accession>A0A0F9JLY6</accession>